<feature type="domain" description="Enoyl reductase (ER)" evidence="2">
    <location>
        <begin position="10"/>
        <end position="299"/>
    </location>
</feature>
<dbReference type="InterPro" id="IPR013154">
    <property type="entry name" value="ADH-like_N"/>
</dbReference>
<dbReference type="Gene3D" id="3.90.180.10">
    <property type="entry name" value="Medium-chain alcohol dehydrogenases, catalytic domain"/>
    <property type="match status" value="1"/>
</dbReference>
<sequence>MKAVVLEEFGGPEVLRVAELDAPEPGPGQVRVRVRAIGVNPLDGKIRSGAMRDAFPVSLPAVLGAEVAGEVDAVGPDVSGVSVGDAVFGFSDGGAYAEQALTSSFAHKPAELSWERAVALPVAVETSDRVLRLLGVKSGETLLVHGAAGAVGALAVQIALASGVRVIGTAGAGNQERLAGLGAVPTTYGDGLVDRVRALAPDGVDAVFDVAGRGALADSVELRGGATDRIVTIADPGAAEHGVVFSGASERDPARLAEVAELVARESFTVDIGATFPLADAPEAHRTTESGHSQGKIVLLP</sequence>
<name>A0ABU1PZE5_9PSEU</name>
<comment type="caution">
    <text evidence="3">The sequence shown here is derived from an EMBL/GenBank/DDBJ whole genome shotgun (WGS) entry which is preliminary data.</text>
</comment>
<dbReference type="InterPro" id="IPR036291">
    <property type="entry name" value="NAD(P)-bd_dom_sf"/>
</dbReference>
<keyword evidence="4" id="KW-1185">Reference proteome</keyword>
<dbReference type="Gene3D" id="3.40.50.720">
    <property type="entry name" value="NAD(P)-binding Rossmann-like Domain"/>
    <property type="match status" value="1"/>
</dbReference>
<dbReference type="Pfam" id="PF08240">
    <property type="entry name" value="ADH_N"/>
    <property type="match status" value="1"/>
</dbReference>
<evidence type="ECO:0000259" key="2">
    <source>
        <dbReference type="SMART" id="SM00829"/>
    </source>
</evidence>
<accession>A0ABU1PZE5</accession>
<dbReference type="CDD" id="cd05289">
    <property type="entry name" value="MDR_like_2"/>
    <property type="match status" value="1"/>
</dbReference>
<gene>
    <name evidence="3" type="ORF">J2S66_003643</name>
</gene>
<reference evidence="3 4" key="1">
    <citation type="submission" date="2023-07" db="EMBL/GenBank/DDBJ databases">
        <title>Sequencing the genomes of 1000 actinobacteria strains.</title>
        <authorList>
            <person name="Klenk H.-P."/>
        </authorList>
    </citation>
    <scope>NUCLEOTIDE SEQUENCE [LARGE SCALE GENOMIC DNA]</scope>
    <source>
        <strain evidence="3 4">DSM 43749</strain>
    </source>
</reference>
<dbReference type="InterPro" id="IPR020843">
    <property type="entry name" value="ER"/>
</dbReference>
<dbReference type="InterPro" id="IPR011032">
    <property type="entry name" value="GroES-like_sf"/>
</dbReference>
<dbReference type="Proteomes" id="UP001268819">
    <property type="component" value="Unassembled WGS sequence"/>
</dbReference>
<dbReference type="SUPFAM" id="SSF50129">
    <property type="entry name" value="GroES-like"/>
    <property type="match status" value="1"/>
</dbReference>
<evidence type="ECO:0000313" key="3">
    <source>
        <dbReference type="EMBL" id="MDR6595259.1"/>
    </source>
</evidence>
<evidence type="ECO:0000313" key="4">
    <source>
        <dbReference type="Proteomes" id="UP001268819"/>
    </source>
</evidence>
<organism evidence="3 4">
    <name type="scientific">Saccharothrix longispora</name>
    <dbReference type="NCBI Taxonomy" id="33920"/>
    <lineage>
        <taxon>Bacteria</taxon>
        <taxon>Bacillati</taxon>
        <taxon>Actinomycetota</taxon>
        <taxon>Actinomycetes</taxon>
        <taxon>Pseudonocardiales</taxon>
        <taxon>Pseudonocardiaceae</taxon>
        <taxon>Saccharothrix</taxon>
    </lineage>
</organism>
<dbReference type="SUPFAM" id="SSF51735">
    <property type="entry name" value="NAD(P)-binding Rossmann-fold domains"/>
    <property type="match status" value="1"/>
</dbReference>
<evidence type="ECO:0000256" key="1">
    <source>
        <dbReference type="ARBA" id="ARBA00022857"/>
    </source>
</evidence>
<dbReference type="InterPro" id="IPR051603">
    <property type="entry name" value="Zinc-ADH_QOR/CCCR"/>
</dbReference>
<dbReference type="Pfam" id="PF13602">
    <property type="entry name" value="ADH_zinc_N_2"/>
    <property type="match status" value="1"/>
</dbReference>
<dbReference type="EMBL" id="JAVDSG010000001">
    <property type="protein sequence ID" value="MDR6595259.1"/>
    <property type="molecule type" value="Genomic_DNA"/>
</dbReference>
<protein>
    <submittedName>
        <fullName evidence="3">NADPH:quinone reductase-like Zn-dependent oxidoreductase</fullName>
    </submittedName>
</protein>
<proteinExistence type="predicted"/>
<dbReference type="SMART" id="SM00829">
    <property type="entry name" value="PKS_ER"/>
    <property type="match status" value="1"/>
</dbReference>
<keyword evidence="1" id="KW-0521">NADP</keyword>
<dbReference type="PANTHER" id="PTHR44154:SF1">
    <property type="entry name" value="QUINONE OXIDOREDUCTASE"/>
    <property type="match status" value="1"/>
</dbReference>
<dbReference type="RefSeq" id="WP_310308310.1">
    <property type="nucleotide sequence ID" value="NZ_BAAAXB010000001.1"/>
</dbReference>
<dbReference type="PANTHER" id="PTHR44154">
    <property type="entry name" value="QUINONE OXIDOREDUCTASE"/>
    <property type="match status" value="1"/>
</dbReference>